<accession>A0ABV3C7Y1</accession>
<organism evidence="2 3">
    <name type="scientific">Streptomyces narbonensis</name>
    <dbReference type="NCBI Taxonomy" id="67333"/>
    <lineage>
        <taxon>Bacteria</taxon>
        <taxon>Bacillati</taxon>
        <taxon>Actinomycetota</taxon>
        <taxon>Actinomycetes</taxon>
        <taxon>Kitasatosporales</taxon>
        <taxon>Streptomycetaceae</taxon>
        <taxon>Streptomyces</taxon>
    </lineage>
</organism>
<dbReference type="RefSeq" id="WP_358474408.1">
    <property type="nucleotide sequence ID" value="NZ_JBEZAE010000004.1"/>
</dbReference>
<protein>
    <submittedName>
        <fullName evidence="2">Uncharacterized protein</fullName>
    </submittedName>
</protein>
<comment type="caution">
    <text evidence="2">The sequence shown here is derived from an EMBL/GenBank/DDBJ whole genome shotgun (WGS) entry which is preliminary data.</text>
</comment>
<proteinExistence type="predicted"/>
<sequence>MASTDRPEITDLGAFGNQALRADTEQQQQQQQQQQAQRSVKRSLDPETALPQEEVVERLTTEVTHINSLAPSERRTYGQSQSRGR</sequence>
<evidence type="ECO:0000313" key="3">
    <source>
        <dbReference type="Proteomes" id="UP001551329"/>
    </source>
</evidence>
<name>A0ABV3C7Y1_9ACTN</name>
<feature type="compositionally biased region" description="Low complexity" evidence="1">
    <location>
        <begin position="26"/>
        <end position="37"/>
    </location>
</feature>
<keyword evidence="3" id="KW-1185">Reference proteome</keyword>
<reference evidence="2 3" key="1">
    <citation type="submission" date="2024-06" db="EMBL/GenBank/DDBJ databases">
        <title>The Natural Products Discovery Center: Release of the First 8490 Sequenced Strains for Exploring Actinobacteria Biosynthetic Diversity.</title>
        <authorList>
            <person name="Kalkreuter E."/>
            <person name="Kautsar S.A."/>
            <person name="Yang D."/>
            <person name="Bader C.D."/>
            <person name="Teijaro C.N."/>
            <person name="Fluegel L."/>
            <person name="Davis C.M."/>
            <person name="Simpson J.R."/>
            <person name="Lauterbach L."/>
            <person name="Steele A.D."/>
            <person name="Gui C."/>
            <person name="Meng S."/>
            <person name="Li G."/>
            <person name="Viehrig K."/>
            <person name="Ye F."/>
            <person name="Su P."/>
            <person name="Kiefer A.F."/>
            <person name="Nichols A."/>
            <person name="Cepeda A.J."/>
            <person name="Yan W."/>
            <person name="Fan B."/>
            <person name="Jiang Y."/>
            <person name="Adhikari A."/>
            <person name="Zheng C.-J."/>
            <person name="Schuster L."/>
            <person name="Cowan T.M."/>
            <person name="Smanski M.J."/>
            <person name="Chevrette M.G."/>
            <person name="De Carvalho L.P.S."/>
            <person name="Shen B."/>
        </authorList>
    </citation>
    <scope>NUCLEOTIDE SEQUENCE [LARGE SCALE GENOMIC DNA]</scope>
    <source>
        <strain evidence="2 3">NPDC045974</strain>
    </source>
</reference>
<dbReference type="EMBL" id="JBEZAE010000004">
    <property type="protein sequence ID" value="MEU7070385.1"/>
    <property type="molecule type" value="Genomic_DNA"/>
</dbReference>
<evidence type="ECO:0000313" key="2">
    <source>
        <dbReference type="EMBL" id="MEU7070385.1"/>
    </source>
</evidence>
<gene>
    <name evidence="2" type="ORF">AB0A88_09595</name>
</gene>
<dbReference type="Proteomes" id="UP001551329">
    <property type="component" value="Unassembled WGS sequence"/>
</dbReference>
<evidence type="ECO:0000256" key="1">
    <source>
        <dbReference type="SAM" id="MobiDB-lite"/>
    </source>
</evidence>
<feature type="region of interest" description="Disordered" evidence="1">
    <location>
        <begin position="1"/>
        <end position="85"/>
    </location>
</feature>